<evidence type="ECO:0000313" key="3">
    <source>
        <dbReference type="Proteomes" id="UP000762676"/>
    </source>
</evidence>
<keyword evidence="3" id="KW-1185">Reference proteome</keyword>
<feature type="compositionally biased region" description="Basic and acidic residues" evidence="1">
    <location>
        <begin position="63"/>
        <end position="84"/>
    </location>
</feature>
<comment type="caution">
    <text evidence="2">The sequence shown here is derived from an EMBL/GenBank/DDBJ whole genome shotgun (WGS) entry which is preliminary data.</text>
</comment>
<accession>A0AAV4I1I0</accession>
<dbReference type="EMBL" id="BMAT01009296">
    <property type="protein sequence ID" value="GFS03413.1"/>
    <property type="molecule type" value="Genomic_DNA"/>
</dbReference>
<gene>
    <name evidence="2" type="ORF">ElyMa_004631000</name>
</gene>
<sequence length="84" mass="9903">MKEERRKEKEALFERDRGRAKERGGVDIDIKTLEEIRETAWAVPSCNFCCSLITQPALLTTQQDREKLSRDGDRRRDEGRDTEY</sequence>
<name>A0AAV4I1I0_9GAST</name>
<protein>
    <recommendedName>
        <fullName evidence="4">IBB domain-containing protein</fullName>
    </recommendedName>
</protein>
<reference evidence="2 3" key="1">
    <citation type="journal article" date="2021" name="Elife">
        <title>Chloroplast acquisition without the gene transfer in kleptoplastic sea slugs, Plakobranchus ocellatus.</title>
        <authorList>
            <person name="Maeda T."/>
            <person name="Takahashi S."/>
            <person name="Yoshida T."/>
            <person name="Shimamura S."/>
            <person name="Takaki Y."/>
            <person name="Nagai Y."/>
            <person name="Toyoda A."/>
            <person name="Suzuki Y."/>
            <person name="Arimoto A."/>
            <person name="Ishii H."/>
            <person name="Satoh N."/>
            <person name="Nishiyama T."/>
            <person name="Hasebe M."/>
            <person name="Maruyama T."/>
            <person name="Minagawa J."/>
            <person name="Obokata J."/>
            <person name="Shigenobu S."/>
        </authorList>
    </citation>
    <scope>NUCLEOTIDE SEQUENCE [LARGE SCALE GENOMIC DNA]</scope>
</reference>
<proteinExistence type="predicted"/>
<organism evidence="2 3">
    <name type="scientific">Elysia marginata</name>
    <dbReference type="NCBI Taxonomy" id="1093978"/>
    <lineage>
        <taxon>Eukaryota</taxon>
        <taxon>Metazoa</taxon>
        <taxon>Spiralia</taxon>
        <taxon>Lophotrochozoa</taxon>
        <taxon>Mollusca</taxon>
        <taxon>Gastropoda</taxon>
        <taxon>Heterobranchia</taxon>
        <taxon>Euthyneura</taxon>
        <taxon>Panpulmonata</taxon>
        <taxon>Sacoglossa</taxon>
        <taxon>Placobranchoidea</taxon>
        <taxon>Plakobranchidae</taxon>
        <taxon>Elysia</taxon>
    </lineage>
</organism>
<evidence type="ECO:0000256" key="1">
    <source>
        <dbReference type="SAM" id="MobiDB-lite"/>
    </source>
</evidence>
<feature type="region of interest" description="Disordered" evidence="1">
    <location>
        <begin position="60"/>
        <end position="84"/>
    </location>
</feature>
<dbReference type="Proteomes" id="UP000762676">
    <property type="component" value="Unassembled WGS sequence"/>
</dbReference>
<evidence type="ECO:0008006" key="4">
    <source>
        <dbReference type="Google" id="ProtNLM"/>
    </source>
</evidence>
<dbReference type="AlphaFoldDB" id="A0AAV4I1I0"/>
<evidence type="ECO:0000313" key="2">
    <source>
        <dbReference type="EMBL" id="GFS03413.1"/>
    </source>
</evidence>